<dbReference type="InterPro" id="IPR005467">
    <property type="entry name" value="His_kinase_dom"/>
</dbReference>
<keyword evidence="3 9" id="KW-0597">Phosphoprotein</keyword>
<keyword evidence="13" id="KW-1185">Reference proteome</keyword>
<evidence type="ECO:0000256" key="2">
    <source>
        <dbReference type="ARBA" id="ARBA00012438"/>
    </source>
</evidence>
<evidence type="ECO:0000256" key="1">
    <source>
        <dbReference type="ARBA" id="ARBA00000085"/>
    </source>
</evidence>
<dbReference type="CDD" id="cd00075">
    <property type="entry name" value="HATPase"/>
    <property type="match status" value="1"/>
</dbReference>
<dbReference type="PROSITE" id="PS50110">
    <property type="entry name" value="RESPONSE_REGULATORY"/>
    <property type="match status" value="1"/>
</dbReference>
<reference evidence="13" key="1">
    <citation type="submission" date="2017-01" db="EMBL/GenBank/DDBJ databases">
        <authorList>
            <person name="Varghese N."/>
            <person name="Submissions S."/>
        </authorList>
    </citation>
    <scope>NUCLEOTIDE SEQUENCE [LARGE SCALE GENOMIC DNA]</scope>
    <source>
        <strain evidence="13">DSM 29430</strain>
    </source>
</reference>
<dbReference type="GO" id="GO:0007234">
    <property type="term" value="P:osmosensory signaling via phosphorelay pathway"/>
    <property type="evidence" value="ECO:0007669"/>
    <property type="project" value="TreeGrafter"/>
</dbReference>
<dbReference type="CDD" id="cd00156">
    <property type="entry name" value="REC"/>
    <property type="match status" value="1"/>
</dbReference>
<dbReference type="STRING" id="633194.SAMN05421759_10377"/>
<dbReference type="InterPro" id="IPR036890">
    <property type="entry name" value="HATPase_C_sf"/>
</dbReference>
<dbReference type="GO" id="GO:0000156">
    <property type="term" value="F:phosphorelay response regulator activity"/>
    <property type="evidence" value="ECO:0007669"/>
    <property type="project" value="TreeGrafter"/>
</dbReference>
<dbReference type="SUPFAM" id="SSF47384">
    <property type="entry name" value="Homodimeric domain of signal transducing histidine kinase"/>
    <property type="match status" value="1"/>
</dbReference>
<evidence type="ECO:0000256" key="6">
    <source>
        <dbReference type="ARBA" id="ARBA00022777"/>
    </source>
</evidence>
<feature type="modified residue" description="4-aspartylphosphate" evidence="9">
    <location>
        <position position="55"/>
    </location>
</feature>
<dbReference type="InterPro" id="IPR011006">
    <property type="entry name" value="CheY-like_superfamily"/>
</dbReference>
<dbReference type="SMART" id="SM00387">
    <property type="entry name" value="HATPase_c"/>
    <property type="match status" value="1"/>
</dbReference>
<dbReference type="AlphaFoldDB" id="A0A1N7LQY8"/>
<evidence type="ECO:0000313" key="12">
    <source>
        <dbReference type="EMBL" id="SIS76179.1"/>
    </source>
</evidence>
<keyword evidence="6" id="KW-0418">Kinase</keyword>
<evidence type="ECO:0000256" key="8">
    <source>
        <dbReference type="ARBA" id="ARBA00023012"/>
    </source>
</evidence>
<dbReference type="OrthoDB" id="9760752at2"/>
<dbReference type="EMBL" id="FTOQ01000003">
    <property type="protein sequence ID" value="SIS76179.1"/>
    <property type="molecule type" value="Genomic_DNA"/>
</dbReference>
<protein>
    <recommendedName>
        <fullName evidence="2">histidine kinase</fullName>
        <ecNumber evidence="2">2.7.13.3</ecNumber>
    </recommendedName>
</protein>
<evidence type="ECO:0000256" key="9">
    <source>
        <dbReference type="PROSITE-ProRule" id="PRU00169"/>
    </source>
</evidence>
<dbReference type="InterPro" id="IPR036097">
    <property type="entry name" value="HisK_dim/P_sf"/>
</dbReference>
<dbReference type="EC" id="2.7.13.3" evidence="2"/>
<evidence type="ECO:0000256" key="3">
    <source>
        <dbReference type="ARBA" id="ARBA00022553"/>
    </source>
</evidence>
<feature type="domain" description="Histidine kinase" evidence="10">
    <location>
        <begin position="143"/>
        <end position="358"/>
    </location>
</feature>
<keyword evidence="5" id="KW-0547">Nucleotide-binding</keyword>
<dbReference type="Pfam" id="PF00072">
    <property type="entry name" value="Response_reg"/>
    <property type="match status" value="1"/>
</dbReference>
<dbReference type="SMART" id="SM00448">
    <property type="entry name" value="REC"/>
    <property type="match status" value="1"/>
</dbReference>
<dbReference type="Pfam" id="PF02518">
    <property type="entry name" value="HATPase_c"/>
    <property type="match status" value="1"/>
</dbReference>
<organism evidence="12 13">
    <name type="scientific">Roseivivax lentus</name>
    <dbReference type="NCBI Taxonomy" id="633194"/>
    <lineage>
        <taxon>Bacteria</taxon>
        <taxon>Pseudomonadati</taxon>
        <taxon>Pseudomonadota</taxon>
        <taxon>Alphaproteobacteria</taxon>
        <taxon>Rhodobacterales</taxon>
        <taxon>Roseobacteraceae</taxon>
        <taxon>Roseivivax</taxon>
    </lineage>
</organism>
<feature type="domain" description="Response regulatory" evidence="11">
    <location>
        <begin position="5"/>
        <end position="120"/>
    </location>
</feature>
<dbReference type="Proteomes" id="UP000186684">
    <property type="component" value="Unassembled WGS sequence"/>
</dbReference>
<evidence type="ECO:0000259" key="11">
    <source>
        <dbReference type="PROSITE" id="PS50110"/>
    </source>
</evidence>
<gene>
    <name evidence="12" type="ORF">SAMN05421759_10377</name>
</gene>
<dbReference type="InterPro" id="IPR004358">
    <property type="entry name" value="Sig_transdc_His_kin-like_C"/>
</dbReference>
<dbReference type="SUPFAM" id="SSF55874">
    <property type="entry name" value="ATPase domain of HSP90 chaperone/DNA topoisomerase II/histidine kinase"/>
    <property type="match status" value="1"/>
</dbReference>
<keyword evidence="4" id="KW-0808">Transferase</keyword>
<accession>A0A1N7LQY8</accession>
<dbReference type="Gene3D" id="1.10.287.130">
    <property type="match status" value="1"/>
</dbReference>
<keyword evidence="7" id="KW-0067">ATP-binding</keyword>
<dbReference type="SUPFAM" id="SSF52172">
    <property type="entry name" value="CheY-like"/>
    <property type="match status" value="1"/>
</dbReference>
<evidence type="ECO:0000259" key="10">
    <source>
        <dbReference type="PROSITE" id="PS50109"/>
    </source>
</evidence>
<dbReference type="GO" id="GO:0000155">
    <property type="term" value="F:phosphorelay sensor kinase activity"/>
    <property type="evidence" value="ECO:0007669"/>
    <property type="project" value="InterPro"/>
</dbReference>
<evidence type="ECO:0000256" key="7">
    <source>
        <dbReference type="ARBA" id="ARBA00022840"/>
    </source>
</evidence>
<dbReference type="RefSeq" id="WP_076446567.1">
    <property type="nucleotide sequence ID" value="NZ_FTOQ01000003.1"/>
</dbReference>
<dbReference type="InterPro" id="IPR001789">
    <property type="entry name" value="Sig_transdc_resp-reg_receiver"/>
</dbReference>
<evidence type="ECO:0000256" key="4">
    <source>
        <dbReference type="ARBA" id="ARBA00022679"/>
    </source>
</evidence>
<dbReference type="PRINTS" id="PR00344">
    <property type="entry name" value="BCTRLSENSOR"/>
</dbReference>
<dbReference type="FunFam" id="3.30.565.10:FF:000006">
    <property type="entry name" value="Sensor histidine kinase WalK"/>
    <property type="match status" value="1"/>
</dbReference>
<name>A0A1N7LQY8_9RHOB</name>
<dbReference type="PANTHER" id="PTHR42878">
    <property type="entry name" value="TWO-COMPONENT HISTIDINE KINASE"/>
    <property type="match status" value="1"/>
</dbReference>
<dbReference type="PROSITE" id="PS50109">
    <property type="entry name" value="HIS_KIN"/>
    <property type="match status" value="1"/>
</dbReference>
<dbReference type="InterPro" id="IPR003594">
    <property type="entry name" value="HATPase_dom"/>
</dbReference>
<dbReference type="InterPro" id="IPR050351">
    <property type="entry name" value="BphY/WalK/GraS-like"/>
</dbReference>
<dbReference type="Gene3D" id="3.40.50.2300">
    <property type="match status" value="1"/>
</dbReference>
<evidence type="ECO:0000313" key="13">
    <source>
        <dbReference type="Proteomes" id="UP000186684"/>
    </source>
</evidence>
<dbReference type="GO" id="GO:0030295">
    <property type="term" value="F:protein kinase activator activity"/>
    <property type="evidence" value="ECO:0007669"/>
    <property type="project" value="TreeGrafter"/>
</dbReference>
<dbReference type="PANTHER" id="PTHR42878:SF7">
    <property type="entry name" value="SENSOR HISTIDINE KINASE GLRK"/>
    <property type="match status" value="1"/>
</dbReference>
<evidence type="ECO:0000256" key="5">
    <source>
        <dbReference type="ARBA" id="ARBA00022741"/>
    </source>
</evidence>
<dbReference type="GO" id="GO:0005524">
    <property type="term" value="F:ATP binding"/>
    <property type="evidence" value="ECO:0007669"/>
    <property type="project" value="UniProtKB-KW"/>
</dbReference>
<comment type="catalytic activity">
    <reaction evidence="1">
        <text>ATP + protein L-histidine = ADP + protein N-phospho-L-histidine.</text>
        <dbReference type="EC" id="2.7.13.3"/>
    </reaction>
</comment>
<sequence>MGDYAILIVDDDDGDRKMITRLLSRTGLGLVIEEARSTEELSSIETEHLDAVFLDYLLPGASGLNVLSKVRSRWPQAAVFMITGQGDEDLAKSAIQLGAADYISKASINGAALERMLKTGVGAARMQWKLDEQRRDLATFSEVLVHDFKAPIRAVNYLVEQIAEDIEAGQMEDVQESLRLLQKSSRHMLETIKSLSDHIRFDREEVFTDIAGSDLIDQALNALSQDLAEAGAVIDLDQVDATSRIYCRAPQIAQVLQNLIANATKFSRDGPPEISLRLESGPNGHLFEVSDRGIGIAKDQTERIFEPFKRAPGTTGIAGTGLGLATCKKVVLRHGGRIWCRSEPGKGTQIAFELPYGPGCAAEDRSRVG</sequence>
<proteinExistence type="predicted"/>
<keyword evidence="8" id="KW-0902">Two-component regulatory system</keyword>
<dbReference type="Gene3D" id="3.30.565.10">
    <property type="entry name" value="Histidine kinase-like ATPase, C-terminal domain"/>
    <property type="match status" value="1"/>
</dbReference>